<dbReference type="InterPro" id="IPR058752">
    <property type="entry name" value="RDRP_C_head"/>
</dbReference>
<dbReference type="GO" id="GO:0003723">
    <property type="term" value="F:RNA binding"/>
    <property type="evidence" value="ECO:0007669"/>
    <property type="project" value="UniProtKB-KW"/>
</dbReference>
<evidence type="ECO:0000256" key="4">
    <source>
        <dbReference type="ARBA" id="ARBA00022695"/>
    </source>
</evidence>
<reference evidence="11" key="1">
    <citation type="submission" date="2015-06" db="UniProtKB">
        <authorList>
            <consortium name="EnsemblPlants"/>
        </authorList>
    </citation>
    <scope>IDENTIFICATION</scope>
</reference>
<feature type="domain" description="RDRP core" evidence="9">
    <location>
        <begin position="6"/>
        <end position="309"/>
    </location>
</feature>
<dbReference type="Pfam" id="PF26253">
    <property type="entry name" value="RdRP_head"/>
    <property type="match status" value="1"/>
</dbReference>
<evidence type="ECO:0000313" key="11">
    <source>
        <dbReference type="EnsemblPlants" id="EMT15752"/>
    </source>
</evidence>
<dbReference type="InterPro" id="IPR057596">
    <property type="entry name" value="RDRP_core"/>
</dbReference>
<evidence type="ECO:0000256" key="7">
    <source>
        <dbReference type="ARBA" id="ARBA00048744"/>
    </source>
</evidence>
<organism evidence="11">
    <name type="scientific">Aegilops tauschii</name>
    <name type="common">Tausch's goatgrass</name>
    <name type="synonym">Aegilops squarrosa</name>
    <dbReference type="NCBI Taxonomy" id="37682"/>
    <lineage>
        <taxon>Eukaryota</taxon>
        <taxon>Viridiplantae</taxon>
        <taxon>Streptophyta</taxon>
        <taxon>Embryophyta</taxon>
        <taxon>Tracheophyta</taxon>
        <taxon>Spermatophyta</taxon>
        <taxon>Magnoliopsida</taxon>
        <taxon>Liliopsida</taxon>
        <taxon>Poales</taxon>
        <taxon>Poaceae</taxon>
        <taxon>BOP clade</taxon>
        <taxon>Pooideae</taxon>
        <taxon>Triticodae</taxon>
        <taxon>Triticeae</taxon>
        <taxon>Triticinae</taxon>
        <taxon>Aegilops</taxon>
    </lineage>
</organism>
<comment type="function">
    <text evidence="8">Probably involved in the RNA silencing pathway and required for the generation of small interfering RNAs (siRNAs).</text>
</comment>
<evidence type="ECO:0000256" key="5">
    <source>
        <dbReference type="ARBA" id="ARBA00022884"/>
    </source>
</evidence>
<dbReference type="GO" id="GO:0003968">
    <property type="term" value="F:RNA-directed RNA polymerase activity"/>
    <property type="evidence" value="ECO:0007669"/>
    <property type="project" value="UniProtKB-KW"/>
</dbReference>
<evidence type="ECO:0000256" key="2">
    <source>
        <dbReference type="ARBA" id="ARBA00022484"/>
    </source>
</evidence>
<keyword evidence="5 8" id="KW-0694">RNA-binding</keyword>
<accession>R7W4Z0</accession>
<evidence type="ECO:0000256" key="1">
    <source>
        <dbReference type="ARBA" id="ARBA00005762"/>
    </source>
</evidence>
<dbReference type="GO" id="GO:0030422">
    <property type="term" value="P:siRNA processing"/>
    <property type="evidence" value="ECO:0007669"/>
    <property type="project" value="TreeGrafter"/>
</dbReference>
<evidence type="ECO:0000259" key="9">
    <source>
        <dbReference type="Pfam" id="PF05183"/>
    </source>
</evidence>
<dbReference type="GO" id="GO:0031380">
    <property type="term" value="C:nuclear RNA-directed RNA polymerase complex"/>
    <property type="evidence" value="ECO:0007669"/>
    <property type="project" value="TreeGrafter"/>
</dbReference>
<dbReference type="EC" id="2.7.7.48" evidence="8"/>
<dbReference type="PANTHER" id="PTHR23079:SF37">
    <property type="entry name" value="RNA-DEPENDENT RNA POLYMERASE"/>
    <property type="match status" value="1"/>
</dbReference>
<keyword evidence="2 8" id="KW-0696">RNA-directed RNA polymerase</keyword>
<keyword evidence="4 8" id="KW-0548">Nucleotidyltransferase</keyword>
<feature type="domain" description="RDRP C-terminal head" evidence="10">
    <location>
        <begin position="360"/>
        <end position="458"/>
    </location>
</feature>
<dbReference type="EnsemblPlants" id="EMT15752">
    <property type="protein sequence ID" value="EMT15752"/>
    <property type="gene ID" value="F775_21992"/>
</dbReference>
<comment type="catalytic activity">
    <reaction evidence="7 8">
        <text>RNA(n) + a ribonucleoside 5'-triphosphate = RNA(n+1) + diphosphate</text>
        <dbReference type="Rhea" id="RHEA:21248"/>
        <dbReference type="Rhea" id="RHEA-COMP:14527"/>
        <dbReference type="Rhea" id="RHEA-COMP:17342"/>
        <dbReference type="ChEBI" id="CHEBI:33019"/>
        <dbReference type="ChEBI" id="CHEBI:61557"/>
        <dbReference type="ChEBI" id="CHEBI:140395"/>
        <dbReference type="EC" id="2.7.7.48"/>
    </reaction>
</comment>
<dbReference type="InterPro" id="IPR007855">
    <property type="entry name" value="RDRP"/>
</dbReference>
<evidence type="ECO:0000256" key="8">
    <source>
        <dbReference type="RuleBase" id="RU363098"/>
    </source>
</evidence>
<proteinExistence type="inferred from homology"/>
<evidence type="ECO:0000259" key="10">
    <source>
        <dbReference type="Pfam" id="PF26253"/>
    </source>
</evidence>
<evidence type="ECO:0000256" key="6">
    <source>
        <dbReference type="ARBA" id="ARBA00023158"/>
    </source>
</evidence>
<sequence>MDDLMSARMILSGIRPEDEAYLQHQLTTMTKEEREGFKQGRLPVDQCYYLMGTTDPTGTLKPHEVCVILDHGPISGEVLVYRHPGLHFGDIHVLTATYSEAIQDFVGDSKFAILFPVSGPRSLANEMAGGDFDGDMYWVSRNPQNIQPTCSSRLIVLGIRESDLRESVELLKYFKPSEPWDPRNPPRKAKQEKPQDYDESNLERILFREFFRIRFTPSYVLGAAADCWLIYMDRLLTCEVQEDKKEWESIKAKMLELVDIYYEALDAPKSGNKITMPRHLRVEVYPHFMEGKGFTPPYNSTSVLGKIYDLAKSHQPEAVHPINITPLTCFTEEVVAEERNMWGPRYNEYRTASTLLLDRNRPISKEEKKARFRELDQKYKQMLYDAAELEGSHKHLFAVYREACAIYQLVYEHAVRCRCDDEGRRVERCGFAWRVAGRALCEFYVIKRRGDRVVADMQVLRDAFRKDRGA</sequence>
<evidence type="ECO:0000256" key="3">
    <source>
        <dbReference type="ARBA" id="ARBA00022679"/>
    </source>
</evidence>
<dbReference type="Pfam" id="PF05183">
    <property type="entry name" value="RdRP"/>
    <property type="match status" value="1"/>
</dbReference>
<dbReference type="ExpressionAtlas" id="R7W4Z0">
    <property type="expression patterns" value="baseline"/>
</dbReference>
<protein>
    <recommendedName>
        <fullName evidence="8">RNA-dependent RNA polymerase</fullName>
        <ecNumber evidence="8">2.7.7.48</ecNumber>
    </recommendedName>
</protein>
<dbReference type="AlphaFoldDB" id="R7W4Z0"/>
<keyword evidence="6 8" id="KW-0943">RNA-mediated gene silencing</keyword>
<comment type="similarity">
    <text evidence="1 8">Belongs to the RdRP family.</text>
</comment>
<dbReference type="PANTHER" id="PTHR23079">
    <property type="entry name" value="RNA-DEPENDENT RNA POLYMERASE"/>
    <property type="match status" value="1"/>
</dbReference>
<keyword evidence="3 8" id="KW-0808">Transferase</keyword>
<name>R7W4Z0_AEGTA</name>